<reference evidence="4" key="1">
    <citation type="journal article" date="2012" name="Proc. Natl. Acad. Sci. U.S.A.">
        <title>Antigenic diversity is generated by distinct evolutionary mechanisms in African trypanosome species.</title>
        <authorList>
            <person name="Jackson A.P."/>
            <person name="Berry A."/>
            <person name="Aslett M."/>
            <person name="Allison H.C."/>
            <person name="Burton P."/>
            <person name="Vavrova-Anderson J."/>
            <person name="Brown R."/>
            <person name="Browne H."/>
            <person name="Corton N."/>
            <person name="Hauser H."/>
            <person name="Gamble J."/>
            <person name="Gilderthorp R."/>
            <person name="Marcello L."/>
            <person name="McQuillan J."/>
            <person name="Otto T.D."/>
            <person name="Quail M.A."/>
            <person name="Sanders M.J."/>
            <person name="van Tonder A."/>
            <person name="Ginger M.L."/>
            <person name="Field M.C."/>
            <person name="Barry J.D."/>
            <person name="Hertz-Fowler C."/>
            <person name="Berriman M."/>
        </authorList>
    </citation>
    <scope>NUCLEOTIDE SEQUENCE</scope>
    <source>
        <strain evidence="4">IL3000</strain>
    </source>
</reference>
<name>G0V025_TRYCI</name>
<dbReference type="PANTHER" id="PTHR23244:SF498">
    <property type="entry name" value="C2 DOMAIN-CONTAINING PROTEIN"/>
    <property type="match status" value="1"/>
</dbReference>
<evidence type="ECO:0000256" key="1">
    <source>
        <dbReference type="ARBA" id="ARBA00022441"/>
    </source>
</evidence>
<dbReference type="GO" id="GO:0051260">
    <property type="term" value="P:protein homooligomerization"/>
    <property type="evidence" value="ECO:0007669"/>
    <property type="project" value="InterPro"/>
</dbReference>
<dbReference type="AlphaFoldDB" id="G0V025"/>
<dbReference type="SUPFAM" id="SSF117281">
    <property type="entry name" value="Kelch motif"/>
    <property type="match status" value="1"/>
</dbReference>
<dbReference type="Pfam" id="PF02214">
    <property type="entry name" value="BTB_2"/>
    <property type="match status" value="1"/>
</dbReference>
<evidence type="ECO:0000259" key="3">
    <source>
        <dbReference type="Pfam" id="PF02214"/>
    </source>
</evidence>
<proteinExistence type="predicted"/>
<dbReference type="VEuPathDB" id="TriTrypDB:TcIL3000.11.3970"/>
<sequence>MSGGSLVTLIQDGSLDGYCGSAVVNAQRAGSSAAMWRQGSGEGLVDVVGALGAFGRETYYGGEDEVALGGSDAANRLLCQYNKPKDPSFGYVAVNQRDPSRIKQKRHCHEQDDRSVRYRTEVMPVMAAPPVFKLNIGGTRFHVRRDTFLQFDVTAFHVLCSGQLAVQCDEFGYIYFNRDPGLFRQVLRILEERSQCLLKTRSPDALPQQPELRQSLTQFDNCNASLSMGPERLLGLSSSGHRQVLEEARYYGLNELISELIARPYEWRQCIFEPFSSCTTLDKFINFQHPSAFGQQTVSGNHSGQSENVQYSLPQQCCFASFVNLNNYIYMFGKCKGDNGFMSTIYRLQLESRDAFVDRWQEGEGKDSEEPFGGAVSGKGTTSSLPRVPVIRYELIKPRSETGLRGPQPRTGHAIVSLGGCHVLLFYGNNHVHHIKDVWAYNTIRNTWHEVKLCGVDVPARSGHTVTLVGNYLYLFGGKDFFGQRARYFTEVYHGLFDACHMQLTWTLISSPTWRRHTTPWSHAPAPSQQSPALRAGHSEIEGECDAPAAAYHSAVEYAGRYIVVHGGHRDEEDNVAASAANMAPFLHIFDTLNATWRCLNTYYSDTSTPCWTDLPRNGHVAVRFGNNMFVMGSYSCTRSQQLELFVLSLTTLTWQHVQTRAVASHVVPSARALFSSLLLPPVPDRARPVVLLLDGYDTVDHRYLQDAHVVTL</sequence>
<dbReference type="PANTHER" id="PTHR23244">
    <property type="entry name" value="KELCH REPEAT DOMAIN"/>
    <property type="match status" value="1"/>
</dbReference>
<dbReference type="InterPro" id="IPR015915">
    <property type="entry name" value="Kelch-typ_b-propeller"/>
</dbReference>
<dbReference type="EMBL" id="HE575324">
    <property type="protein sequence ID" value="CCC94995.1"/>
    <property type="molecule type" value="Genomic_DNA"/>
</dbReference>
<dbReference type="Gene3D" id="3.30.710.10">
    <property type="entry name" value="Potassium Channel Kv1.1, Chain A"/>
    <property type="match status" value="1"/>
</dbReference>
<dbReference type="Gene3D" id="2.120.10.80">
    <property type="entry name" value="Kelch-type beta propeller"/>
    <property type="match status" value="2"/>
</dbReference>
<accession>G0V025</accession>
<keyword evidence="1" id="KW-0880">Kelch repeat</keyword>
<gene>
    <name evidence="4" type="ORF">TCIL3000_11_3970</name>
</gene>
<dbReference type="Pfam" id="PF24681">
    <property type="entry name" value="Kelch_KLHDC2_KLHL20_DRC7"/>
    <property type="match status" value="1"/>
</dbReference>
<evidence type="ECO:0000256" key="2">
    <source>
        <dbReference type="ARBA" id="ARBA00022737"/>
    </source>
</evidence>
<evidence type="ECO:0000313" key="4">
    <source>
        <dbReference type="EMBL" id="CCC94995.1"/>
    </source>
</evidence>
<protein>
    <submittedName>
        <fullName evidence="4">Uncharacterized protein TCIL3000_11_3970</fullName>
    </submittedName>
</protein>
<dbReference type="SUPFAM" id="SSF54695">
    <property type="entry name" value="POZ domain"/>
    <property type="match status" value="1"/>
</dbReference>
<keyword evidence="2" id="KW-0677">Repeat</keyword>
<dbReference type="InterPro" id="IPR003131">
    <property type="entry name" value="T1-type_BTB"/>
</dbReference>
<dbReference type="InterPro" id="IPR011333">
    <property type="entry name" value="SKP1/BTB/POZ_sf"/>
</dbReference>
<organism evidence="4">
    <name type="scientific">Trypanosoma congolense (strain IL3000)</name>
    <dbReference type="NCBI Taxonomy" id="1068625"/>
    <lineage>
        <taxon>Eukaryota</taxon>
        <taxon>Discoba</taxon>
        <taxon>Euglenozoa</taxon>
        <taxon>Kinetoplastea</taxon>
        <taxon>Metakinetoplastina</taxon>
        <taxon>Trypanosomatida</taxon>
        <taxon>Trypanosomatidae</taxon>
        <taxon>Trypanosoma</taxon>
        <taxon>Nannomonas</taxon>
    </lineage>
</organism>
<feature type="domain" description="Potassium channel tetramerisation-type BTB" evidence="3">
    <location>
        <begin position="133"/>
        <end position="192"/>
    </location>
</feature>